<dbReference type="EMBL" id="DNNA01000337">
    <property type="protein sequence ID" value="HBC36977.1"/>
    <property type="molecule type" value="Genomic_DNA"/>
</dbReference>
<feature type="compositionally biased region" description="Basic and acidic residues" evidence="1">
    <location>
        <begin position="41"/>
        <end position="63"/>
    </location>
</feature>
<dbReference type="AlphaFoldDB" id="A0A352IZU4"/>
<proteinExistence type="predicted"/>
<evidence type="ECO:0000256" key="1">
    <source>
        <dbReference type="SAM" id="MobiDB-lite"/>
    </source>
</evidence>
<evidence type="ECO:0000313" key="4">
    <source>
        <dbReference type="Proteomes" id="UP000263489"/>
    </source>
</evidence>
<sequence length="63" mass="6811">MEWLAENWFWVVIGILFVAMHMFGHGGHGGHGGGGHGGHGASDKTDKPDKPDSNQDRPSGHRH</sequence>
<evidence type="ECO:0000313" key="3">
    <source>
        <dbReference type="EMBL" id="HBC36977.1"/>
    </source>
</evidence>
<feature type="transmembrane region" description="Helical" evidence="2">
    <location>
        <begin position="7"/>
        <end position="24"/>
    </location>
</feature>
<keyword evidence="2" id="KW-0812">Transmembrane</keyword>
<comment type="caution">
    <text evidence="3">The sequence shown here is derived from an EMBL/GenBank/DDBJ whole genome shotgun (WGS) entry which is preliminary data.</text>
</comment>
<name>A0A352IZU4_9GAMM</name>
<organism evidence="3 4">
    <name type="scientific">Marinobacter adhaerens</name>
    <dbReference type="NCBI Taxonomy" id="1033846"/>
    <lineage>
        <taxon>Bacteria</taxon>
        <taxon>Pseudomonadati</taxon>
        <taxon>Pseudomonadota</taxon>
        <taxon>Gammaproteobacteria</taxon>
        <taxon>Pseudomonadales</taxon>
        <taxon>Marinobacteraceae</taxon>
        <taxon>Marinobacter</taxon>
    </lineage>
</organism>
<gene>
    <name evidence="3" type="ORF">DC045_22260</name>
</gene>
<protein>
    <submittedName>
        <fullName evidence="3">DUF2933 domain-containing protein</fullName>
    </submittedName>
</protein>
<accession>A0A352IZU4</accession>
<dbReference type="Proteomes" id="UP000263489">
    <property type="component" value="Unassembled WGS sequence"/>
</dbReference>
<feature type="region of interest" description="Disordered" evidence="1">
    <location>
        <begin position="26"/>
        <end position="63"/>
    </location>
</feature>
<keyword evidence="2" id="KW-0472">Membrane</keyword>
<feature type="compositionally biased region" description="Gly residues" evidence="1">
    <location>
        <begin position="26"/>
        <end position="40"/>
    </location>
</feature>
<reference evidence="3 4" key="1">
    <citation type="journal article" date="2018" name="Nat. Biotechnol.">
        <title>A standardized bacterial taxonomy based on genome phylogeny substantially revises the tree of life.</title>
        <authorList>
            <person name="Parks D.H."/>
            <person name="Chuvochina M."/>
            <person name="Waite D.W."/>
            <person name="Rinke C."/>
            <person name="Skarshewski A."/>
            <person name="Chaumeil P.A."/>
            <person name="Hugenholtz P."/>
        </authorList>
    </citation>
    <scope>NUCLEOTIDE SEQUENCE [LARGE SCALE GENOMIC DNA]</scope>
    <source>
        <strain evidence="3">UBA9380</strain>
    </source>
</reference>
<evidence type="ECO:0000256" key="2">
    <source>
        <dbReference type="SAM" id="Phobius"/>
    </source>
</evidence>
<keyword evidence="2" id="KW-1133">Transmembrane helix</keyword>